<dbReference type="EMBL" id="MNZT01000054">
    <property type="protein sequence ID" value="OIP97470.1"/>
    <property type="molecule type" value="Genomic_DNA"/>
</dbReference>
<keyword evidence="3 6" id="KW-0133">Cell shape</keyword>
<accession>A0A1J5IYW4</accession>
<dbReference type="InterPro" id="IPR050979">
    <property type="entry name" value="LD-transpeptidase"/>
</dbReference>
<dbReference type="InterPro" id="IPR038063">
    <property type="entry name" value="Transpep_catalytic_dom"/>
</dbReference>
<feature type="active site" description="Nucleophile" evidence="6">
    <location>
        <position position="299"/>
    </location>
</feature>
<dbReference type="CDD" id="cd16913">
    <property type="entry name" value="YkuD_like"/>
    <property type="match status" value="1"/>
</dbReference>
<evidence type="ECO:0000313" key="8">
    <source>
        <dbReference type="EMBL" id="OIP97470.1"/>
    </source>
</evidence>
<gene>
    <name evidence="8" type="ORF">AUK40_03085</name>
</gene>
<comment type="caution">
    <text evidence="8">The sequence shown here is derived from an EMBL/GenBank/DDBJ whole genome shotgun (WGS) entry which is preliminary data.</text>
</comment>
<feature type="domain" description="L,D-TPase catalytic" evidence="7">
    <location>
        <begin position="209"/>
        <end position="323"/>
    </location>
</feature>
<dbReference type="PROSITE" id="PS52029">
    <property type="entry name" value="LD_TPASE"/>
    <property type="match status" value="1"/>
</dbReference>
<evidence type="ECO:0000256" key="4">
    <source>
        <dbReference type="ARBA" id="ARBA00022984"/>
    </source>
</evidence>
<dbReference type="Proteomes" id="UP000183245">
    <property type="component" value="Unassembled WGS sequence"/>
</dbReference>
<name>A0A1J5IYW4_9BACT</name>
<dbReference type="PANTHER" id="PTHR30582">
    <property type="entry name" value="L,D-TRANSPEPTIDASE"/>
    <property type="match status" value="1"/>
</dbReference>
<comment type="pathway">
    <text evidence="1 6">Cell wall biogenesis; peptidoglycan biosynthesis.</text>
</comment>
<reference evidence="8 9" key="1">
    <citation type="journal article" date="2016" name="Environ. Microbiol.">
        <title>Genomic resolution of a cold subsurface aquifer community provides metabolic insights for novel microbes adapted to high CO concentrations.</title>
        <authorList>
            <person name="Probst A.J."/>
            <person name="Castelle C.J."/>
            <person name="Singh A."/>
            <person name="Brown C.T."/>
            <person name="Anantharaman K."/>
            <person name="Sharon I."/>
            <person name="Hug L.A."/>
            <person name="Burstein D."/>
            <person name="Emerson J.B."/>
            <person name="Thomas B.C."/>
            <person name="Banfield J.F."/>
        </authorList>
    </citation>
    <scope>NUCLEOTIDE SEQUENCE [LARGE SCALE GENOMIC DNA]</scope>
    <source>
        <strain evidence="8">CG2_30_54_11</strain>
    </source>
</reference>
<dbReference type="Pfam" id="PF03734">
    <property type="entry name" value="YkuD"/>
    <property type="match status" value="1"/>
</dbReference>
<protein>
    <recommendedName>
        <fullName evidence="7">L,D-TPase catalytic domain-containing protein</fullName>
    </recommendedName>
</protein>
<dbReference type="SUPFAM" id="SSF141523">
    <property type="entry name" value="L,D-transpeptidase catalytic domain-like"/>
    <property type="match status" value="1"/>
</dbReference>
<dbReference type="AlphaFoldDB" id="A0A1J5IYW4"/>
<evidence type="ECO:0000313" key="9">
    <source>
        <dbReference type="Proteomes" id="UP000183245"/>
    </source>
</evidence>
<evidence type="ECO:0000256" key="1">
    <source>
        <dbReference type="ARBA" id="ARBA00004752"/>
    </source>
</evidence>
<dbReference type="UniPathway" id="UPA00219"/>
<keyword evidence="4 6" id="KW-0573">Peptidoglycan synthesis</keyword>
<evidence type="ECO:0000256" key="3">
    <source>
        <dbReference type="ARBA" id="ARBA00022960"/>
    </source>
</evidence>
<sequence length="325" mass="35779">MLKHHHIVMSVAVILLFTAAFIRIGTAFGLERDALPAPVIQYSSTALTAEDVTATVVSDMPVTVTNNTGLASYTFTANGEYTFTFADEAGHTGSIAAQVRNIDKDPPPALITQSPDEQTPQSQATFALDGWDVVSAFYRLDEGDWVQTNDPATPFTLEQIAPGVHTFSAIGCDALNNCQSRDLPSTYQWEVIASDEYKVRTTALDRGEKAIEVSVGQQHLWAYEGTRLVFNTPVTTGSRGLDTTPGEFAISQKYLNKSFTGGFFSRYWMRFNGGMGIHDATWRQEFGVEDYKWRGSHGCVNVAYDAAEWLYGWSEIGTSVTVYSE</sequence>
<dbReference type="STRING" id="1817892.AUK40_03085"/>
<dbReference type="GO" id="GO:0071972">
    <property type="term" value="F:peptidoglycan L,D-transpeptidase activity"/>
    <property type="evidence" value="ECO:0007669"/>
    <property type="project" value="TreeGrafter"/>
</dbReference>
<dbReference type="GO" id="GO:0018104">
    <property type="term" value="P:peptidoglycan-protein cross-linking"/>
    <property type="evidence" value="ECO:0007669"/>
    <property type="project" value="TreeGrafter"/>
</dbReference>
<evidence type="ECO:0000256" key="2">
    <source>
        <dbReference type="ARBA" id="ARBA00022679"/>
    </source>
</evidence>
<dbReference type="GO" id="GO:0008360">
    <property type="term" value="P:regulation of cell shape"/>
    <property type="evidence" value="ECO:0007669"/>
    <property type="project" value="UniProtKB-UniRule"/>
</dbReference>
<evidence type="ECO:0000256" key="6">
    <source>
        <dbReference type="PROSITE-ProRule" id="PRU01373"/>
    </source>
</evidence>
<dbReference type="GO" id="GO:0071555">
    <property type="term" value="P:cell wall organization"/>
    <property type="evidence" value="ECO:0007669"/>
    <property type="project" value="UniProtKB-UniRule"/>
</dbReference>
<evidence type="ECO:0000259" key="7">
    <source>
        <dbReference type="PROSITE" id="PS52029"/>
    </source>
</evidence>
<keyword evidence="5 6" id="KW-0961">Cell wall biogenesis/degradation</keyword>
<dbReference type="GO" id="GO:0016740">
    <property type="term" value="F:transferase activity"/>
    <property type="evidence" value="ECO:0007669"/>
    <property type="project" value="UniProtKB-KW"/>
</dbReference>
<dbReference type="GO" id="GO:0005576">
    <property type="term" value="C:extracellular region"/>
    <property type="evidence" value="ECO:0007669"/>
    <property type="project" value="TreeGrafter"/>
</dbReference>
<keyword evidence="2" id="KW-0808">Transferase</keyword>
<dbReference type="InterPro" id="IPR005490">
    <property type="entry name" value="LD_TPept_cat_dom"/>
</dbReference>
<proteinExistence type="predicted"/>
<feature type="active site" description="Proton donor/acceptor" evidence="6">
    <location>
        <position position="278"/>
    </location>
</feature>
<evidence type="ECO:0000256" key="5">
    <source>
        <dbReference type="ARBA" id="ARBA00023316"/>
    </source>
</evidence>
<dbReference type="PANTHER" id="PTHR30582:SF2">
    <property type="entry name" value="L,D-TRANSPEPTIDASE YCIB-RELATED"/>
    <property type="match status" value="1"/>
</dbReference>
<dbReference type="Gene3D" id="2.40.440.10">
    <property type="entry name" value="L,D-transpeptidase catalytic domain-like"/>
    <property type="match status" value="1"/>
</dbReference>
<organism evidence="8 9">
    <name type="scientific">Candidatus Wirthbacteria bacterium CG2_30_54_11</name>
    <dbReference type="NCBI Taxonomy" id="1817892"/>
    <lineage>
        <taxon>Bacteria</taxon>
        <taxon>Candidatus Wirthbacteria</taxon>
    </lineage>
</organism>